<dbReference type="Proteomes" id="UP000190667">
    <property type="component" value="Unassembled WGS sequence"/>
</dbReference>
<reference evidence="3 4" key="1">
    <citation type="submission" date="2016-12" db="EMBL/GenBank/DDBJ databases">
        <title>Izhakiella australiana sp. nov. of genus Izhakiella isolated from Australian desert.</title>
        <authorList>
            <person name="Ji M."/>
        </authorList>
    </citation>
    <scope>NUCLEOTIDE SEQUENCE [LARGE SCALE GENOMIC DNA]</scope>
    <source>
        <strain evidence="3 4">D4N98</strain>
    </source>
</reference>
<feature type="transmembrane region" description="Helical" evidence="1">
    <location>
        <begin position="363"/>
        <end position="386"/>
    </location>
</feature>
<organism evidence="3 4">
    <name type="scientific">Izhakiella australiensis</name>
    <dbReference type="NCBI Taxonomy" id="1926881"/>
    <lineage>
        <taxon>Bacteria</taxon>
        <taxon>Pseudomonadati</taxon>
        <taxon>Pseudomonadota</taxon>
        <taxon>Gammaproteobacteria</taxon>
        <taxon>Enterobacterales</taxon>
        <taxon>Erwiniaceae</taxon>
        <taxon>Izhakiella</taxon>
    </lineage>
</organism>
<dbReference type="STRING" id="1926881.BTJ39_19170"/>
<keyword evidence="1" id="KW-0472">Membrane</keyword>
<name>A0A1S8YGU0_9GAMM</name>
<feature type="transmembrane region" description="Helical" evidence="1">
    <location>
        <begin position="166"/>
        <end position="184"/>
    </location>
</feature>
<gene>
    <name evidence="3" type="ORF">BTJ39_19170</name>
</gene>
<feature type="transmembrane region" description="Helical" evidence="1">
    <location>
        <begin position="467"/>
        <end position="491"/>
    </location>
</feature>
<evidence type="ECO:0000259" key="2">
    <source>
        <dbReference type="Pfam" id="PF01970"/>
    </source>
</evidence>
<dbReference type="PANTHER" id="PTHR35342">
    <property type="entry name" value="TRICARBOXYLIC TRANSPORT PROTEIN"/>
    <property type="match status" value="1"/>
</dbReference>
<dbReference type="Pfam" id="PF01970">
    <property type="entry name" value="TctA"/>
    <property type="match status" value="1"/>
</dbReference>
<keyword evidence="4" id="KW-1185">Reference proteome</keyword>
<feature type="transmembrane region" description="Helical" evidence="1">
    <location>
        <begin position="138"/>
        <end position="159"/>
    </location>
</feature>
<evidence type="ECO:0000313" key="4">
    <source>
        <dbReference type="Proteomes" id="UP000190667"/>
    </source>
</evidence>
<dbReference type="EMBL" id="MRUL01000017">
    <property type="protein sequence ID" value="OON38087.1"/>
    <property type="molecule type" value="Genomic_DNA"/>
</dbReference>
<dbReference type="InterPro" id="IPR002823">
    <property type="entry name" value="DUF112_TM"/>
</dbReference>
<feature type="transmembrane region" description="Helical" evidence="1">
    <location>
        <begin position="204"/>
        <end position="223"/>
    </location>
</feature>
<feature type="transmembrane region" description="Helical" evidence="1">
    <location>
        <begin position="20"/>
        <end position="39"/>
    </location>
</feature>
<dbReference type="RefSeq" id="WP_078004325.1">
    <property type="nucleotide sequence ID" value="NZ_MRUL01000017.1"/>
</dbReference>
<feature type="transmembrane region" description="Helical" evidence="1">
    <location>
        <begin position="392"/>
        <end position="418"/>
    </location>
</feature>
<keyword evidence="1" id="KW-1133">Transmembrane helix</keyword>
<feature type="transmembrane region" description="Helical" evidence="1">
    <location>
        <begin position="322"/>
        <end position="342"/>
    </location>
</feature>
<dbReference type="OrthoDB" id="9781349at2"/>
<protein>
    <submittedName>
        <fullName evidence="3">Transporter</fullName>
    </submittedName>
</protein>
<comment type="caution">
    <text evidence="3">The sequence shown here is derived from an EMBL/GenBank/DDBJ whole genome shotgun (WGS) entry which is preliminary data.</text>
</comment>
<sequence>MDSWLQILHGFSIAFQPENLMYILIGCLLGTAVGVLPGLGPTAGIALMMPITFGLEPGGALIMLCGLYYGTMYGGSTASILINTPGESSSVMTALDGYQMARQGRGGAALAVSALGSFIAGTIAVVLLSFFAGPFSAFALKIGPIEFAALLLFSLSAVASLSGKSVARGLFSMVLGLIIATIGIDLQSGMPRFTGGIAELQGGIPFMVASVGMFAISEVLINFERHLKGSEPVQPIKGSLWLTRQEWRRSRMPILRGTFLGFAKGILPGGGATIATVLSYSMERSLSKQPERFGKGMIEGVAGPEAANNAAVGGHMVPLLTLGIPSSSSSALLLGAFVMFGIQPGPLLMQEHPQMVWGLIDSMYVGNLVLLILNLPLVFLFIRLLYIPTGMLLPGIVTIASIGVWSIQSSAFDLYLVLGFGILGYVLRKIDVPLAPMVLALVLGNNLEQSFRQSLTLSGGDMRVFFTSPIALTFLILTLLSLVLSLGIPLWRTRRREQAQRQSQSIDERSALSQQD</sequence>
<feature type="transmembrane region" description="Helical" evidence="1">
    <location>
        <begin position="108"/>
        <end position="132"/>
    </location>
</feature>
<dbReference type="PANTHER" id="PTHR35342:SF5">
    <property type="entry name" value="TRICARBOXYLIC TRANSPORT PROTEIN"/>
    <property type="match status" value="1"/>
</dbReference>
<evidence type="ECO:0000256" key="1">
    <source>
        <dbReference type="SAM" id="Phobius"/>
    </source>
</evidence>
<evidence type="ECO:0000313" key="3">
    <source>
        <dbReference type="EMBL" id="OON38087.1"/>
    </source>
</evidence>
<keyword evidence="1" id="KW-0812">Transmembrane</keyword>
<feature type="domain" description="DUF112" evidence="2">
    <location>
        <begin position="20"/>
        <end position="439"/>
    </location>
</feature>
<proteinExistence type="predicted"/>
<accession>A0A1S8YGU0</accession>
<dbReference type="AlphaFoldDB" id="A0A1S8YGU0"/>